<keyword evidence="12" id="KW-1208">Phospholipid metabolism</keyword>
<comment type="subcellular location">
    <subcellularLocation>
        <location evidence="1">Cell membrane</location>
        <topology evidence="1">Multi-pass membrane protein</topology>
    </subcellularLocation>
</comment>
<dbReference type="PROSITE" id="PS01315">
    <property type="entry name" value="CDS"/>
    <property type="match status" value="1"/>
</dbReference>
<dbReference type="InterPro" id="IPR000374">
    <property type="entry name" value="PC_trans"/>
</dbReference>
<name>A0A5J4SLN7_9ZZZZ</name>
<keyword evidence="10 13" id="KW-0472">Membrane</keyword>
<evidence type="ECO:0000256" key="1">
    <source>
        <dbReference type="ARBA" id="ARBA00004651"/>
    </source>
</evidence>
<dbReference type="EMBL" id="SNRY01000108">
    <property type="protein sequence ID" value="KAA6347046.1"/>
    <property type="molecule type" value="Genomic_DNA"/>
</dbReference>
<evidence type="ECO:0000256" key="8">
    <source>
        <dbReference type="ARBA" id="ARBA00022989"/>
    </source>
</evidence>
<dbReference type="GO" id="GO:0005886">
    <property type="term" value="C:plasma membrane"/>
    <property type="evidence" value="ECO:0007669"/>
    <property type="project" value="UniProtKB-SubCell"/>
</dbReference>
<dbReference type="GO" id="GO:0004605">
    <property type="term" value="F:phosphatidate cytidylyltransferase activity"/>
    <property type="evidence" value="ECO:0007669"/>
    <property type="project" value="UniProtKB-EC"/>
</dbReference>
<evidence type="ECO:0000256" key="4">
    <source>
        <dbReference type="ARBA" id="ARBA00022516"/>
    </source>
</evidence>
<evidence type="ECO:0000256" key="12">
    <source>
        <dbReference type="ARBA" id="ARBA00023264"/>
    </source>
</evidence>
<feature type="transmembrane region" description="Helical" evidence="13">
    <location>
        <begin position="87"/>
        <end position="106"/>
    </location>
</feature>
<evidence type="ECO:0000256" key="3">
    <source>
        <dbReference type="ARBA" id="ARBA00022475"/>
    </source>
</evidence>
<evidence type="ECO:0000256" key="2">
    <source>
        <dbReference type="ARBA" id="ARBA00010185"/>
    </source>
</evidence>
<keyword evidence="8 13" id="KW-1133">Transmembrane helix</keyword>
<dbReference type="GO" id="GO:0016024">
    <property type="term" value="P:CDP-diacylglycerol biosynthetic process"/>
    <property type="evidence" value="ECO:0007669"/>
    <property type="project" value="TreeGrafter"/>
</dbReference>
<keyword evidence="7 14" id="KW-0548">Nucleotidyltransferase</keyword>
<dbReference type="EC" id="2.7.7.41" evidence="14"/>
<keyword evidence="5 14" id="KW-0808">Transferase</keyword>
<dbReference type="AlphaFoldDB" id="A0A5J4SLN7"/>
<feature type="transmembrane region" description="Helical" evidence="13">
    <location>
        <begin position="192"/>
        <end position="211"/>
    </location>
</feature>
<feature type="transmembrane region" description="Helical" evidence="13">
    <location>
        <begin position="152"/>
        <end position="171"/>
    </location>
</feature>
<feature type="transmembrane region" description="Helical" evidence="13">
    <location>
        <begin position="266"/>
        <end position="283"/>
    </location>
</feature>
<gene>
    <name evidence="14" type="ORF">EZS27_005457</name>
</gene>
<keyword evidence="11" id="KW-0594">Phospholipid biosynthesis</keyword>
<dbReference type="PANTHER" id="PTHR46382:SF1">
    <property type="entry name" value="PHOSPHATIDATE CYTIDYLYLTRANSFERASE"/>
    <property type="match status" value="1"/>
</dbReference>
<dbReference type="Pfam" id="PF01148">
    <property type="entry name" value="CTP_transf_1"/>
    <property type="match status" value="1"/>
</dbReference>
<evidence type="ECO:0000256" key="13">
    <source>
        <dbReference type="SAM" id="Phobius"/>
    </source>
</evidence>
<reference evidence="14" key="1">
    <citation type="submission" date="2019-03" db="EMBL/GenBank/DDBJ databases">
        <title>Single cell metagenomics reveals metabolic interactions within the superorganism composed of flagellate Streblomastix strix and complex community of Bacteroidetes bacteria on its surface.</title>
        <authorList>
            <person name="Treitli S.C."/>
            <person name="Kolisko M."/>
            <person name="Husnik F."/>
            <person name="Keeling P."/>
            <person name="Hampl V."/>
        </authorList>
    </citation>
    <scope>NUCLEOTIDE SEQUENCE</scope>
    <source>
        <strain evidence="14">STM</strain>
    </source>
</reference>
<evidence type="ECO:0000256" key="5">
    <source>
        <dbReference type="ARBA" id="ARBA00022679"/>
    </source>
</evidence>
<sequence>MKIILKNNLIQRIVTGTLYVTILTGAILYTPVSFGVLFIVITSFTLWEFSHLINKIKGIQINQWMLITGGIYLFLAFMFLCQRMTDLRILVPYFLLMIYLLVRELYLKRENPTANWAYSILSQFYIALPYALLNLLAFHYNPMTNTVDYHPMLPLSVFIFIWLSDTGAYCTGSFMGKHKLFERISPKKSWEGFIGGSILAIASSFVFAYFFPEMLSIIKWAGLALTVVVFGTWGDLMESLLKRQLEIKDSGKILPGHGGMLDRFDSTLLAIPAAVIYLLSISLY</sequence>
<comment type="caution">
    <text evidence="14">The sequence shown here is derived from an EMBL/GenBank/DDBJ whole genome shotgun (WGS) entry which is preliminary data.</text>
</comment>
<organism evidence="14">
    <name type="scientific">termite gut metagenome</name>
    <dbReference type="NCBI Taxonomy" id="433724"/>
    <lineage>
        <taxon>unclassified sequences</taxon>
        <taxon>metagenomes</taxon>
        <taxon>organismal metagenomes</taxon>
    </lineage>
</organism>
<evidence type="ECO:0000256" key="10">
    <source>
        <dbReference type="ARBA" id="ARBA00023136"/>
    </source>
</evidence>
<keyword evidence="4" id="KW-0444">Lipid biosynthesis</keyword>
<evidence type="ECO:0000256" key="6">
    <source>
        <dbReference type="ARBA" id="ARBA00022692"/>
    </source>
</evidence>
<feature type="transmembrane region" description="Helical" evidence="13">
    <location>
        <begin position="118"/>
        <end position="140"/>
    </location>
</feature>
<feature type="transmembrane region" description="Helical" evidence="13">
    <location>
        <begin position="217"/>
        <end position="236"/>
    </location>
</feature>
<keyword evidence="6 13" id="KW-0812">Transmembrane</keyword>
<evidence type="ECO:0000256" key="9">
    <source>
        <dbReference type="ARBA" id="ARBA00023098"/>
    </source>
</evidence>
<protein>
    <submittedName>
        <fullName evidence="14">Phosphatidate cytidylyltransferase</fullName>
        <ecNumber evidence="14">2.7.7.41</ecNumber>
    </submittedName>
</protein>
<feature type="transmembrane region" description="Helical" evidence="13">
    <location>
        <begin position="64"/>
        <end position="81"/>
    </location>
</feature>
<comment type="similarity">
    <text evidence="2">Belongs to the CDS family.</text>
</comment>
<evidence type="ECO:0000313" key="14">
    <source>
        <dbReference type="EMBL" id="KAA6347046.1"/>
    </source>
</evidence>
<evidence type="ECO:0000256" key="7">
    <source>
        <dbReference type="ARBA" id="ARBA00022695"/>
    </source>
</evidence>
<proteinExistence type="inferred from homology"/>
<keyword evidence="3" id="KW-1003">Cell membrane</keyword>
<keyword evidence="9" id="KW-0443">Lipid metabolism</keyword>
<dbReference type="PANTHER" id="PTHR46382">
    <property type="entry name" value="PHOSPHATIDATE CYTIDYLYLTRANSFERASE"/>
    <property type="match status" value="1"/>
</dbReference>
<accession>A0A5J4SLN7</accession>
<evidence type="ECO:0000256" key="11">
    <source>
        <dbReference type="ARBA" id="ARBA00023209"/>
    </source>
</evidence>